<dbReference type="InterPro" id="IPR022298">
    <property type="entry name" value="Conjug_transposon_TraN"/>
</dbReference>
<reference evidence="2 3" key="1">
    <citation type="journal article" date="2017" name="Front. Microbiol.">
        <title>Labilibaculum manganireducens gen. nov., sp. nov. and Labilibaculum filiforme sp. nov., Novel Bacteroidetes Isolated from Subsurface Sediments of the Baltic Sea.</title>
        <authorList>
            <person name="Vandieken V."/>
            <person name="Marshall I.P."/>
            <person name="Niemann H."/>
            <person name="Engelen B."/>
            <person name="Cypionka H."/>
        </authorList>
    </citation>
    <scope>NUCLEOTIDE SEQUENCE [LARGE SCALE GENOMIC DNA]</scope>
    <source>
        <strain evidence="2 3">59.10-2M</strain>
    </source>
</reference>
<gene>
    <name evidence="2" type="ORF">BZG01_17785</name>
</gene>
<evidence type="ECO:0000313" key="2">
    <source>
        <dbReference type="EMBL" id="PKQ62170.1"/>
    </source>
</evidence>
<feature type="signal peptide" evidence="1">
    <location>
        <begin position="1"/>
        <end position="18"/>
    </location>
</feature>
<dbReference type="Pfam" id="PF13595">
    <property type="entry name" value="DUF4138"/>
    <property type="match status" value="1"/>
</dbReference>
<evidence type="ECO:0008006" key="4">
    <source>
        <dbReference type="Google" id="ProtNLM"/>
    </source>
</evidence>
<comment type="caution">
    <text evidence="2">The sequence shown here is derived from an EMBL/GenBank/DDBJ whole genome shotgun (WGS) entry which is preliminary data.</text>
</comment>
<evidence type="ECO:0000256" key="1">
    <source>
        <dbReference type="SAM" id="SignalP"/>
    </source>
</evidence>
<feature type="chain" id="PRO_5014956462" description="Conjugative transposon protein TraN" evidence="1">
    <location>
        <begin position="19"/>
        <end position="266"/>
    </location>
</feature>
<keyword evidence="1" id="KW-0732">Signal</keyword>
<name>A0A2N3HVS4_9BACT</name>
<protein>
    <recommendedName>
        <fullName evidence="4">Conjugative transposon protein TraN</fullName>
    </recommendedName>
</protein>
<dbReference type="Proteomes" id="UP000233618">
    <property type="component" value="Unassembled WGS sequence"/>
</dbReference>
<dbReference type="AlphaFoldDB" id="A0A2N3HVS4"/>
<sequence length="266" mass="30612">MKHILISLFCLFASIGLAGQNRITINVNKVVHLISKEKVTYLQTGNPNFVLAEIVPEHPNLVRIKAVEVCEGESSISLVSDGKLYSISLNYGEPGEISYPLDGFDAMKADLYQGTLMSLETLKKNCRYLLSQKKKHIRKSKSGKDGINIQIRNIFLLNEALFFELEIENKTNMGYDVESFQWWIDDKKRLKASNTQEYRIQPKFQYRGLQRIPAKTKVREIFVLPKFTIPGKRILRIEMLEKALGNTGRKLSVELKNKHIRRAERL</sequence>
<dbReference type="EMBL" id="MVDE01000037">
    <property type="protein sequence ID" value="PKQ62170.1"/>
    <property type="molecule type" value="Genomic_DNA"/>
</dbReference>
<accession>A0A2N3HVS4</accession>
<dbReference type="RefSeq" id="WP_101311202.1">
    <property type="nucleotide sequence ID" value="NZ_MVDE01000037.1"/>
</dbReference>
<keyword evidence="3" id="KW-1185">Reference proteome</keyword>
<evidence type="ECO:0000313" key="3">
    <source>
        <dbReference type="Proteomes" id="UP000233618"/>
    </source>
</evidence>
<proteinExistence type="predicted"/>
<organism evidence="2 3">
    <name type="scientific">Labilibaculum manganireducens</name>
    <dbReference type="NCBI Taxonomy" id="1940525"/>
    <lineage>
        <taxon>Bacteria</taxon>
        <taxon>Pseudomonadati</taxon>
        <taxon>Bacteroidota</taxon>
        <taxon>Bacteroidia</taxon>
        <taxon>Marinilabiliales</taxon>
        <taxon>Marinifilaceae</taxon>
        <taxon>Labilibaculum</taxon>
    </lineage>
</organism>